<dbReference type="PANTHER" id="PTHR42208:SF1">
    <property type="entry name" value="HEAVY METAL TRANSPORTER"/>
    <property type="match status" value="1"/>
</dbReference>
<dbReference type="RefSeq" id="WP_223676409.1">
    <property type="nucleotide sequence ID" value="NZ_JAINZW010000004.1"/>
</dbReference>
<accession>A0ABS7T7V4</accession>
<feature type="transmembrane region" description="Helical" evidence="1">
    <location>
        <begin position="81"/>
        <end position="98"/>
    </location>
</feature>
<evidence type="ECO:0000259" key="2">
    <source>
        <dbReference type="Pfam" id="PF13386"/>
    </source>
</evidence>
<dbReference type="PANTHER" id="PTHR42208">
    <property type="entry name" value="HEAVY METAL TRANSPORTER-RELATED"/>
    <property type="match status" value="1"/>
</dbReference>
<organism evidence="3 4">
    <name type="scientific">Novilysobacter selenitireducens</name>
    <dbReference type="NCBI Taxonomy" id="2872639"/>
    <lineage>
        <taxon>Bacteria</taxon>
        <taxon>Pseudomonadati</taxon>
        <taxon>Pseudomonadota</taxon>
        <taxon>Gammaproteobacteria</taxon>
        <taxon>Lysobacterales</taxon>
        <taxon>Lysobacteraceae</taxon>
        <taxon>Novilysobacter</taxon>
    </lineage>
</organism>
<feature type="transmembrane region" description="Helical" evidence="1">
    <location>
        <begin position="166"/>
        <end position="190"/>
    </location>
</feature>
<dbReference type="EMBL" id="JAINZW010000004">
    <property type="protein sequence ID" value="MBZ4039972.1"/>
    <property type="molecule type" value="Genomic_DNA"/>
</dbReference>
<keyword evidence="4" id="KW-1185">Reference proteome</keyword>
<evidence type="ECO:0000313" key="3">
    <source>
        <dbReference type="EMBL" id="MBZ4039972.1"/>
    </source>
</evidence>
<dbReference type="Proteomes" id="UP001430954">
    <property type="component" value="Unassembled WGS sequence"/>
</dbReference>
<feature type="transmembrane region" description="Helical" evidence="1">
    <location>
        <begin position="140"/>
        <end position="160"/>
    </location>
</feature>
<feature type="transmembrane region" description="Helical" evidence="1">
    <location>
        <begin position="202"/>
        <end position="221"/>
    </location>
</feature>
<proteinExistence type="predicted"/>
<dbReference type="InterPro" id="IPR039447">
    <property type="entry name" value="UreH-like_TM_dom"/>
</dbReference>
<gene>
    <name evidence="3" type="ORF">K6753_10575</name>
</gene>
<comment type="caution">
    <text evidence="3">The sequence shown here is derived from an EMBL/GenBank/DDBJ whole genome shotgun (WGS) entry which is preliminary data.</text>
</comment>
<keyword evidence="1" id="KW-0472">Membrane</keyword>
<sequence>MPIDWLTLLAAAGAGMLGGLHCAAMCGGIATGLSSMGGGSLAAAVQANLGRVTGYAVAGAVAGGVGHGIVDIARMEWLGPALRLLLGAVMVAIGWSLWSKRRVPLPGAQSGAALWNRLRPLQRGLLPADRAWKRIGLGALWGWLPCGLSGTLLVAAWLQADARNGALTMAAFGLGTLPLMVPLAWTGARALQGRHAAATRRWGGVAIIGMGVLTMAAPWLVALPHIGPVLHALGCAPPR</sequence>
<evidence type="ECO:0000313" key="4">
    <source>
        <dbReference type="Proteomes" id="UP001430954"/>
    </source>
</evidence>
<name>A0ABS7T7V4_9GAMM</name>
<reference evidence="3 4" key="1">
    <citation type="submission" date="2021-09" db="EMBL/GenBank/DDBJ databases">
        <title>Lysobacter sp. 13A isolated from the river sediment.</title>
        <authorList>
            <person name="Liu H."/>
            <person name="Li S."/>
            <person name="Mao S."/>
        </authorList>
    </citation>
    <scope>NUCLEOTIDE SEQUENCE [LARGE SCALE GENOMIC DNA]</scope>
    <source>
        <strain evidence="3 4">13A</strain>
    </source>
</reference>
<keyword evidence="1" id="KW-1133">Transmembrane helix</keyword>
<keyword evidence="1" id="KW-0812">Transmembrane</keyword>
<dbReference type="Pfam" id="PF13386">
    <property type="entry name" value="DsbD_2"/>
    <property type="match status" value="1"/>
</dbReference>
<protein>
    <submittedName>
        <fullName evidence="3">Sulfite exporter TauE/SafE family protein</fullName>
    </submittedName>
</protein>
<evidence type="ECO:0000256" key="1">
    <source>
        <dbReference type="SAM" id="Phobius"/>
    </source>
</evidence>
<feature type="domain" description="Urease accessory protein UreH-like transmembrane" evidence="2">
    <location>
        <begin position="11"/>
        <end position="212"/>
    </location>
</feature>